<comment type="caution">
    <text evidence="1">The sequence shown here is derived from an EMBL/GenBank/DDBJ whole genome shotgun (WGS) entry which is preliminary data.</text>
</comment>
<proteinExistence type="predicted"/>
<dbReference type="AlphaFoldDB" id="A0AA39XIV4"/>
<accession>A0AA39XIV4</accession>
<dbReference type="Proteomes" id="UP001174934">
    <property type="component" value="Unassembled WGS sequence"/>
</dbReference>
<keyword evidence="2" id="KW-1185">Reference proteome</keyword>
<organism evidence="1 2">
    <name type="scientific">Bombardia bombarda</name>
    <dbReference type="NCBI Taxonomy" id="252184"/>
    <lineage>
        <taxon>Eukaryota</taxon>
        <taxon>Fungi</taxon>
        <taxon>Dikarya</taxon>
        <taxon>Ascomycota</taxon>
        <taxon>Pezizomycotina</taxon>
        <taxon>Sordariomycetes</taxon>
        <taxon>Sordariomycetidae</taxon>
        <taxon>Sordariales</taxon>
        <taxon>Lasiosphaeriaceae</taxon>
        <taxon>Bombardia</taxon>
    </lineage>
</organism>
<protein>
    <submittedName>
        <fullName evidence="1">Uncharacterized protein</fullName>
    </submittedName>
</protein>
<dbReference type="EMBL" id="JAULSR010000001">
    <property type="protein sequence ID" value="KAK0634829.1"/>
    <property type="molecule type" value="Genomic_DNA"/>
</dbReference>
<reference evidence="1" key="1">
    <citation type="submission" date="2023-06" db="EMBL/GenBank/DDBJ databases">
        <title>Genome-scale phylogeny and comparative genomics of the fungal order Sordariales.</title>
        <authorList>
            <consortium name="Lawrence Berkeley National Laboratory"/>
            <person name="Hensen N."/>
            <person name="Bonometti L."/>
            <person name="Westerberg I."/>
            <person name="Brannstrom I.O."/>
            <person name="Guillou S."/>
            <person name="Cros-Aarteil S."/>
            <person name="Calhoun S."/>
            <person name="Haridas S."/>
            <person name="Kuo A."/>
            <person name="Mondo S."/>
            <person name="Pangilinan J."/>
            <person name="Riley R."/>
            <person name="LaButti K."/>
            <person name="Andreopoulos B."/>
            <person name="Lipzen A."/>
            <person name="Chen C."/>
            <person name="Yanf M."/>
            <person name="Daum C."/>
            <person name="Ng V."/>
            <person name="Clum A."/>
            <person name="Steindorff A."/>
            <person name="Ohm R."/>
            <person name="Martin F."/>
            <person name="Silar P."/>
            <person name="Natvig D."/>
            <person name="Lalanne C."/>
            <person name="Gautier V."/>
            <person name="Ament-velasquez S.L."/>
            <person name="Kruys A."/>
            <person name="Hutchinson M.I."/>
            <person name="Powell A.J."/>
            <person name="Barry K."/>
            <person name="Miller A.N."/>
            <person name="Grigoriev I.V."/>
            <person name="Debuchy R."/>
            <person name="Gladieux P."/>
            <person name="Thoren M.H."/>
            <person name="Johannesson H."/>
        </authorList>
    </citation>
    <scope>NUCLEOTIDE SEQUENCE</scope>
    <source>
        <strain evidence="1">SMH3391-2</strain>
    </source>
</reference>
<evidence type="ECO:0000313" key="1">
    <source>
        <dbReference type="EMBL" id="KAK0634829.1"/>
    </source>
</evidence>
<name>A0AA39XIV4_9PEZI</name>
<gene>
    <name evidence="1" type="ORF">B0T17DRAFT_19003</name>
</gene>
<sequence>MTSLTTTTPSLRSSEAASMLVNSLVLCYDSRCHATADADWRLLQFKGPSRRPGFQWLSCRRQSCSSGRPPSWRRGASSIELHKFLSLIVRSCQPEIDLGAWAILARGWAAIETDLLEACFSPGLTLHCKARQKGKALQAATDEIWSMLFPLEFGWWRVDLKSASAPAYDGQGRTAACNFRRVAIPTPACVFYETLSFQSGSRRARALPHLPVAILCLGSLLPACCQPARACQSLPEPDCYCAVERCDPKFR</sequence>
<evidence type="ECO:0000313" key="2">
    <source>
        <dbReference type="Proteomes" id="UP001174934"/>
    </source>
</evidence>